<feature type="region of interest" description="Disordered" evidence="1">
    <location>
        <begin position="61"/>
        <end position="85"/>
    </location>
</feature>
<keyword evidence="2" id="KW-0732">Signal</keyword>
<accession>K9FAQ8</accession>
<dbReference type="Proteomes" id="UP000009882">
    <property type="component" value="Unassembled WGS sequence"/>
</dbReference>
<protein>
    <submittedName>
        <fullName evidence="3">Uncharacterized protein</fullName>
    </submittedName>
</protein>
<dbReference type="AlphaFoldDB" id="K9FAQ8"/>
<dbReference type="InParanoid" id="K9FAQ8"/>
<feature type="chain" id="PRO_5003927831" evidence="2">
    <location>
        <begin position="24"/>
        <end position="98"/>
    </location>
</feature>
<gene>
    <name evidence="3" type="ORF">PDIG_78300</name>
</gene>
<name>K9FAQ8_PEND2</name>
<dbReference type="EMBL" id="AKCT01000294">
    <property type="protein sequence ID" value="EKV06269.1"/>
    <property type="molecule type" value="Genomic_DNA"/>
</dbReference>
<dbReference type="HOGENOM" id="CLU_2334285_0_0_1"/>
<reference evidence="4" key="1">
    <citation type="journal article" date="2012" name="BMC Genomics">
        <title>Genome sequence of the necrotrophic fungus Penicillium digitatum, the main postharvest pathogen of citrus.</title>
        <authorList>
            <person name="Marcet-Houben M."/>
            <person name="Ballester A.-R."/>
            <person name="de la Fuente B."/>
            <person name="Harries E."/>
            <person name="Marcos J.F."/>
            <person name="Gonzalez-Candelas L."/>
            <person name="Gabaldon T."/>
        </authorList>
    </citation>
    <scope>NUCLEOTIDE SEQUENCE [LARGE SCALE GENOMIC DNA]</scope>
    <source>
        <strain evidence="4">PHI26 / CECT 20796</strain>
    </source>
</reference>
<keyword evidence="4" id="KW-1185">Reference proteome</keyword>
<evidence type="ECO:0000256" key="1">
    <source>
        <dbReference type="SAM" id="MobiDB-lite"/>
    </source>
</evidence>
<sequence length="98" mass="11093">MQIHLPSILILAVLLAVTQSTISHPIRTSKWVKKQIPDSYAGGIWKVFEKEEDDLLPDPPHVKYNGNPAWPTNQNDEPTEQGKPLMRPWDVFSASVFS</sequence>
<comment type="caution">
    <text evidence="3">The sequence shown here is derived from an EMBL/GenBank/DDBJ whole genome shotgun (WGS) entry which is preliminary data.</text>
</comment>
<evidence type="ECO:0000313" key="3">
    <source>
        <dbReference type="EMBL" id="EKV06269.1"/>
    </source>
</evidence>
<dbReference type="OrthoDB" id="4357234at2759"/>
<organism evidence="3 4">
    <name type="scientific">Penicillium digitatum (strain PHI26 / CECT 20796)</name>
    <name type="common">Green mold</name>
    <dbReference type="NCBI Taxonomy" id="1170229"/>
    <lineage>
        <taxon>Eukaryota</taxon>
        <taxon>Fungi</taxon>
        <taxon>Dikarya</taxon>
        <taxon>Ascomycota</taxon>
        <taxon>Pezizomycotina</taxon>
        <taxon>Eurotiomycetes</taxon>
        <taxon>Eurotiomycetidae</taxon>
        <taxon>Eurotiales</taxon>
        <taxon>Aspergillaceae</taxon>
        <taxon>Penicillium</taxon>
    </lineage>
</organism>
<evidence type="ECO:0000313" key="4">
    <source>
        <dbReference type="Proteomes" id="UP000009882"/>
    </source>
</evidence>
<proteinExistence type="predicted"/>
<evidence type="ECO:0000256" key="2">
    <source>
        <dbReference type="SAM" id="SignalP"/>
    </source>
</evidence>
<feature type="signal peptide" evidence="2">
    <location>
        <begin position="1"/>
        <end position="23"/>
    </location>
</feature>